<proteinExistence type="predicted"/>
<dbReference type="InParanoid" id="A0A0C2WI76"/>
<dbReference type="EMBL" id="KN818287">
    <property type="protein sequence ID" value="KIL61202.1"/>
    <property type="molecule type" value="Genomic_DNA"/>
</dbReference>
<evidence type="ECO:0000313" key="2">
    <source>
        <dbReference type="Proteomes" id="UP000054549"/>
    </source>
</evidence>
<dbReference type="HOGENOM" id="CLU_2654004_0_0_1"/>
<accession>A0A0C2WI76</accession>
<name>A0A0C2WI76_AMAMK</name>
<evidence type="ECO:0000313" key="1">
    <source>
        <dbReference type="EMBL" id="KIL61202.1"/>
    </source>
</evidence>
<dbReference type="Proteomes" id="UP000054549">
    <property type="component" value="Unassembled WGS sequence"/>
</dbReference>
<organism evidence="1 2">
    <name type="scientific">Amanita muscaria (strain Koide BX008)</name>
    <dbReference type="NCBI Taxonomy" id="946122"/>
    <lineage>
        <taxon>Eukaryota</taxon>
        <taxon>Fungi</taxon>
        <taxon>Dikarya</taxon>
        <taxon>Basidiomycota</taxon>
        <taxon>Agaricomycotina</taxon>
        <taxon>Agaricomycetes</taxon>
        <taxon>Agaricomycetidae</taxon>
        <taxon>Agaricales</taxon>
        <taxon>Pluteineae</taxon>
        <taxon>Amanitaceae</taxon>
        <taxon>Amanita</taxon>
    </lineage>
</organism>
<reference evidence="1 2" key="1">
    <citation type="submission" date="2014-04" db="EMBL/GenBank/DDBJ databases">
        <title>Evolutionary Origins and Diversification of the Mycorrhizal Mutualists.</title>
        <authorList>
            <consortium name="DOE Joint Genome Institute"/>
            <consortium name="Mycorrhizal Genomics Consortium"/>
            <person name="Kohler A."/>
            <person name="Kuo A."/>
            <person name="Nagy L.G."/>
            <person name="Floudas D."/>
            <person name="Copeland A."/>
            <person name="Barry K.W."/>
            <person name="Cichocki N."/>
            <person name="Veneault-Fourrey C."/>
            <person name="LaButti K."/>
            <person name="Lindquist E.A."/>
            <person name="Lipzen A."/>
            <person name="Lundell T."/>
            <person name="Morin E."/>
            <person name="Murat C."/>
            <person name="Riley R."/>
            <person name="Ohm R."/>
            <person name="Sun H."/>
            <person name="Tunlid A."/>
            <person name="Henrissat B."/>
            <person name="Grigoriev I.V."/>
            <person name="Hibbett D.S."/>
            <person name="Martin F."/>
        </authorList>
    </citation>
    <scope>NUCLEOTIDE SEQUENCE [LARGE SCALE GENOMIC DNA]</scope>
    <source>
        <strain evidence="1 2">Koide BX008</strain>
    </source>
</reference>
<gene>
    <name evidence="1" type="ORF">M378DRAFT_167181</name>
</gene>
<sequence length="76" mass="8604">MSRPVTSLIGSRNNGSNLCIPLQFGAEKDLQIFKKKTPRIDMIDTKYASRPSGSGKKDQAKERFTNTLRRMLLFLS</sequence>
<keyword evidence="2" id="KW-1185">Reference proteome</keyword>
<dbReference type="AlphaFoldDB" id="A0A0C2WI76"/>
<protein>
    <submittedName>
        <fullName evidence="1">Uncharacterized protein</fullName>
    </submittedName>
</protein>